<keyword evidence="2" id="KW-1185">Reference proteome</keyword>
<dbReference type="RefSeq" id="YP_010806111.1">
    <property type="nucleotide sequence ID" value="NC_077214.1"/>
</dbReference>
<reference evidence="1 2" key="1">
    <citation type="submission" date="2022-05" db="EMBL/GenBank/DDBJ databases">
        <title>Diverse viruses of marine archaea discovered using metagenomics.</title>
        <authorList>
            <person name="Zhou Y."/>
        </authorList>
    </citation>
    <scope>NUCLEOTIDE SEQUENCE [LARGE SCALE GENOMIC DNA]</scope>
    <source>
        <strain evidence="1">YSH_150918</strain>
    </source>
</reference>
<evidence type="ECO:0000313" key="2">
    <source>
        <dbReference type="Proteomes" id="UP001157002"/>
    </source>
</evidence>
<dbReference type="Proteomes" id="UP001157002">
    <property type="component" value="Segment"/>
</dbReference>
<organism evidence="1 2">
    <name type="scientific">Poseidoniales virus YSH_150918</name>
    <dbReference type="NCBI Taxonomy" id="3071324"/>
    <lineage>
        <taxon>Viruses</taxon>
        <taxon>Duplodnaviria</taxon>
        <taxon>Heunggongvirae</taxon>
        <taxon>Uroviricota</taxon>
        <taxon>Caudoviricetes</taxon>
        <taxon>Magrovirales</taxon>
        <taxon>Aoguangviridae</taxon>
        <taxon>Aobingvirus</taxon>
        <taxon>Aobingvirus yangshanense</taxon>
    </lineage>
</organism>
<evidence type="ECO:0000313" key="1">
    <source>
        <dbReference type="EMBL" id="UVF62517.1"/>
    </source>
</evidence>
<accession>A0A976YFB4</accession>
<protein>
    <submittedName>
        <fullName evidence="1">Uncharacterized protein</fullName>
    </submittedName>
</protein>
<dbReference type="KEGG" id="vg:80545072"/>
<sequence>MKKKMRISKRSARELLKEANPKRQHAMNVVEKFQICVSRIAEHFAKEIENSMTKPANSGEGCRVQKEHVELIFSDITLRLIGGEEE</sequence>
<proteinExistence type="predicted"/>
<dbReference type="GeneID" id="80545072"/>
<name>A0A976YFB4_9CAUD</name>
<dbReference type="EMBL" id="ON649702">
    <property type="protein sequence ID" value="UVF62517.1"/>
    <property type="molecule type" value="Genomic_DNA"/>
</dbReference>